<accession>A0A6P9A0A9</accession>
<gene>
    <name evidence="5 6" type="primary">LOC117651331</name>
</gene>
<dbReference type="SFLD" id="SFLDS00019">
    <property type="entry name" value="Glutathione_Transferase_(cytos"/>
    <property type="match status" value="1"/>
</dbReference>
<dbReference type="PANTHER" id="PTHR43969:SF3">
    <property type="entry name" value="GLUTATHIONE S TRANSFERASE E11, ISOFORM A-RELATED"/>
    <property type="match status" value="1"/>
</dbReference>
<name>A0A6P9A0A9_THRPL</name>
<evidence type="ECO:0000256" key="1">
    <source>
        <dbReference type="RuleBase" id="RU003494"/>
    </source>
</evidence>
<dbReference type="InterPro" id="IPR036249">
    <property type="entry name" value="Thioredoxin-like_sf"/>
</dbReference>
<dbReference type="PROSITE" id="PS50405">
    <property type="entry name" value="GST_CTER"/>
    <property type="match status" value="1"/>
</dbReference>
<dbReference type="RefSeq" id="XP_034251134.1">
    <property type="nucleotide sequence ID" value="XM_034395243.1"/>
</dbReference>
<dbReference type="InterPro" id="IPR040079">
    <property type="entry name" value="Glutathione_S-Trfase"/>
</dbReference>
<proteinExistence type="inferred from homology"/>
<dbReference type="InterPro" id="IPR036282">
    <property type="entry name" value="Glutathione-S-Trfase_C_sf"/>
</dbReference>
<evidence type="ECO:0000259" key="2">
    <source>
        <dbReference type="PROSITE" id="PS50404"/>
    </source>
</evidence>
<feature type="domain" description="GST N-terminal" evidence="2">
    <location>
        <begin position="1"/>
        <end position="74"/>
    </location>
</feature>
<dbReference type="SUPFAM" id="SSF52833">
    <property type="entry name" value="Thioredoxin-like"/>
    <property type="match status" value="1"/>
</dbReference>
<reference evidence="5 6" key="1">
    <citation type="submission" date="2025-04" db="UniProtKB">
        <authorList>
            <consortium name="RefSeq"/>
        </authorList>
    </citation>
    <scope>IDENTIFICATION</scope>
    <source>
        <tissue evidence="5 6">Total insect</tissue>
    </source>
</reference>
<dbReference type="GO" id="GO:0004364">
    <property type="term" value="F:glutathione transferase activity"/>
    <property type="evidence" value="ECO:0007669"/>
    <property type="project" value="TreeGrafter"/>
</dbReference>
<dbReference type="AlphaFoldDB" id="A0A6P9A0A9"/>
<dbReference type="Proteomes" id="UP000515158">
    <property type="component" value="Unplaced"/>
</dbReference>
<dbReference type="InterPro" id="IPR010987">
    <property type="entry name" value="Glutathione-S-Trfase_C-like"/>
</dbReference>
<evidence type="ECO:0000259" key="3">
    <source>
        <dbReference type="PROSITE" id="PS50405"/>
    </source>
</evidence>
<dbReference type="Pfam" id="PF02798">
    <property type="entry name" value="GST_N"/>
    <property type="match status" value="1"/>
</dbReference>
<dbReference type="InterPro" id="IPR004046">
    <property type="entry name" value="GST_C"/>
</dbReference>
<evidence type="ECO:0000313" key="5">
    <source>
        <dbReference type="RefSeq" id="XP_034251133.1"/>
    </source>
</evidence>
<organism evidence="5">
    <name type="scientific">Thrips palmi</name>
    <name type="common">Melon thrips</name>
    <dbReference type="NCBI Taxonomy" id="161013"/>
    <lineage>
        <taxon>Eukaryota</taxon>
        <taxon>Metazoa</taxon>
        <taxon>Ecdysozoa</taxon>
        <taxon>Arthropoda</taxon>
        <taxon>Hexapoda</taxon>
        <taxon>Insecta</taxon>
        <taxon>Pterygota</taxon>
        <taxon>Neoptera</taxon>
        <taxon>Paraneoptera</taxon>
        <taxon>Thysanoptera</taxon>
        <taxon>Terebrantia</taxon>
        <taxon>Thripoidea</taxon>
        <taxon>Thripidae</taxon>
        <taxon>Thrips</taxon>
    </lineage>
</organism>
<dbReference type="OrthoDB" id="2309723at2759"/>
<evidence type="ECO:0000313" key="6">
    <source>
        <dbReference type="RefSeq" id="XP_034251134.1"/>
    </source>
</evidence>
<dbReference type="GO" id="GO:0006749">
    <property type="term" value="P:glutathione metabolic process"/>
    <property type="evidence" value="ECO:0007669"/>
    <property type="project" value="TreeGrafter"/>
</dbReference>
<dbReference type="Pfam" id="PF00043">
    <property type="entry name" value="GST_C"/>
    <property type="match status" value="1"/>
</dbReference>
<dbReference type="PANTHER" id="PTHR43969">
    <property type="entry name" value="GLUTATHIONE S TRANSFERASE D10, ISOFORM A-RELATED"/>
    <property type="match status" value="1"/>
</dbReference>
<feature type="domain" description="GST C-terminal" evidence="3">
    <location>
        <begin position="80"/>
        <end position="213"/>
    </location>
</feature>
<sequence length="220" mass="23932">MGITLNLHPLSPAVGGVLLAIKALGLDDQVVRKEVDLSAGQSLHTVPSIEDGGFCLWNSHAIVAYLASAYGEGGSLYPQDLQKRAKVDQWLHFSSSILYNRLMDMTEPLWTKRSKVVSEEACERAEAAFRMLDAQLDAQLEGGPASGPAGPWLCGEDMTIADLCCVPLVAAMEIFVGASRHFPRMTAWAEHCRTHVPGYVSVVEACRQRYIAIITSKMTA</sequence>
<dbReference type="PROSITE" id="PS50404">
    <property type="entry name" value="GST_NTER"/>
    <property type="match status" value="1"/>
</dbReference>
<dbReference type="KEGG" id="tpal:117651331"/>
<dbReference type="Gene3D" id="3.40.30.10">
    <property type="entry name" value="Glutaredoxin"/>
    <property type="match status" value="1"/>
</dbReference>
<dbReference type="GeneID" id="117651331"/>
<dbReference type="SFLD" id="SFLDG00358">
    <property type="entry name" value="Main_(cytGST)"/>
    <property type="match status" value="1"/>
</dbReference>
<dbReference type="Gene3D" id="1.20.1050.10">
    <property type="match status" value="1"/>
</dbReference>
<dbReference type="InterPro" id="IPR004045">
    <property type="entry name" value="Glutathione_S-Trfase_N"/>
</dbReference>
<evidence type="ECO:0000313" key="4">
    <source>
        <dbReference type="Proteomes" id="UP000515158"/>
    </source>
</evidence>
<comment type="similarity">
    <text evidence="1">Belongs to the GST superfamily.</text>
</comment>
<dbReference type="SUPFAM" id="SSF47616">
    <property type="entry name" value="GST C-terminal domain-like"/>
    <property type="match status" value="1"/>
</dbReference>
<dbReference type="RefSeq" id="XP_034251133.1">
    <property type="nucleotide sequence ID" value="XM_034395242.1"/>
</dbReference>
<keyword evidence="4" id="KW-1185">Reference proteome</keyword>
<protein>
    <submittedName>
        <fullName evidence="5 6">Glutathione S-transferase 1-like</fullName>
    </submittedName>
</protein>